<evidence type="ECO:0000313" key="1">
    <source>
        <dbReference type="EMBL" id="KAF4685236.1"/>
    </source>
</evidence>
<dbReference type="AlphaFoldDB" id="A0A7J6NNG5"/>
<sequence length="153" mass="17556">MLEKKDTINVVDAEEKILYTLTTEQCQRSLSLTLTARLSRQKSSRALRDSDGEQASLRRISCIASLYEVHLSAHYEAHRFGQYIVSAKPPSTFVYNSGYTQLELAEVPGGYLLNMSYYSAPYSRLLFRFNLQFYYDPAHKTVVTNYFDKLALS</sequence>
<evidence type="ECO:0000313" key="2">
    <source>
        <dbReference type="Proteomes" id="UP000541610"/>
    </source>
</evidence>
<dbReference type="Proteomes" id="UP000541610">
    <property type="component" value="Unassembled WGS sequence"/>
</dbReference>
<protein>
    <submittedName>
        <fullName evidence="1">Uncharacterized protein</fullName>
    </submittedName>
</protein>
<dbReference type="EMBL" id="JABANP010000271">
    <property type="protein sequence ID" value="KAF4685236.1"/>
    <property type="molecule type" value="Genomic_DNA"/>
</dbReference>
<organism evidence="1 2">
    <name type="scientific">Perkinsus olseni</name>
    <name type="common">Perkinsus atlanticus</name>
    <dbReference type="NCBI Taxonomy" id="32597"/>
    <lineage>
        <taxon>Eukaryota</taxon>
        <taxon>Sar</taxon>
        <taxon>Alveolata</taxon>
        <taxon>Perkinsozoa</taxon>
        <taxon>Perkinsea</taxon>
        <taxon>Perkinsida</taxon>
        <taxon>Perkinsidae</taxon>
        <taxon>Perkinsus</taxon>
    </lineage>
</organism>
<accession>A0A7J6NNG5</accession>
<reference evidence="1 2" key="1">
    <citation type="submission" date="2020-04" db="EMBL/GenBank/DDBJ databases">
        <title>Perkinsus olseni comparative genomics.</title>
        <authorList>
            <person name="Bogema D.R."/>
        </authorList>
    </citation>
    <scope>NUCLEOTIDE SEQUENCE [LARGE SCALE GENOMIC DNA]</scope>
    <source>
        <strain evidence="1">00978-12</strain>
    </source>
</reference>
<proteinExistence type="predicted"/>
<gene>
    <name evidence="1" type="ORF">FOZ60_006753</name>
</gene>
<name>A0A7J6NNG5_PEROL</name>
<comment type="caution">
    <text evidence="1">The sequence shown here is derived from an EMBL/GenBank/DDBJ whole genome shotgun (WGS) entry which is preliminary data.</text>
</comment>